<evidence type="ECO:0000256" key="1">
    <source>
        <dbReference type="SAM" id="MobiDB-lite"/>
    </source>
</evidence>
<name>A0A1V6NWC5_PENPO</name>
<accession>A0A1V6NWC5</accession>
<proteinExistence type="predicted"/>
<evidence type="ECO:0000313" key="2">
    <source>
        <dbReference type="EMBL" id="OQD69024.1"/>
    </source>
</evidence>
<gene>
    <name evidence="2" type="ORF">PENPOL_c002G09204</name>
</gene>
<dbReference type="OrthoDB" id="10362914at2759"/>
<feature type="region of interest" description="Disordered" evidence="1">
    <location>
        <begin position="87"/>
        <end position="108"/>
    </location>
</feature>
<reference evidence="3" key="1">
    <citation type="journal article" date="2017" name="Nat. Microbiol.">
        <title>Global analysis of biosynthetic gene clusters reveals vast potential of secondary metabolite production in Penicillium species.</title>
        <authorList>
            <person name="Nielsen J.C."/>
            <person name="Grijseels S."/>
            <person name="Prigent S."/>
            <person name="Ji B."/>
            <person name="Dainat J."/>
            <person name="Nielsen K.F."/>
            <person name="Frisvad J.C."/>
            <person name="Workman M."/>
            <person name="Nielsen J."/>
        </authorList>
    </citation>
    <scope>NUCLEOTIDE SEQUENCE [LARGE SCALE GENOMIC DNA]</scope>
    <source>
        <strain evidence="3">IBT 4502</strain>
    </source>
</reference>
<evidence type="ECO:0000313" key="3">
    <source>
        <dbReference type="Proteomes" id="UP000191408"/>
    </source>
</evidence>
<keyword evidence="3" id="KW-1185">Reference proteome</keyword>
<protein>
    <submittedName>
        <fullName evidence="2">Uncharacterized protein</fullName>
    </submittedName>
</protein>
<dbReference type="EMBL" id="MDYM01000002">
    <property type="protein sequence ID" value="OQD69024.1"/>
    <property type="molecule type" value="Genomic_DNA"/>
</dbReference>
<organism evidence="2 3">
    <name type="scientific">Penicillium polonicum</name>
    <dbReference type="NCBI Taxonomy" id="60169"/>
    <lineage>
        <taxon>Eukaryota</taxon>
        <taxon>Fungi</taxon>
        <taxon>Dikarya</taxon>
        <taxon>Ascomycota</taxon>
        <taxon>Pezizomycotina</taxon>
        <taxon>Eurotiomycetes</taxon>
        <taxon>Eurotiomycetidae</taxon>
        <taxon>Eurotiales</taxon>
        <taxon>Aspergillaceae</taxon>
        <taxon>Penicillium</taxon>
    </lineage>
</organism>
<comment type="caution">
    <text evidence="2">The sequence shown here is derived from an EMBL/GenBank/DDBJ whole genome shotgun (WGS) entry which is preliminary data.</text>
</comment>
<dbReference type="Proteomes" id="UP000191408">
    <property type="component" value="Unassembled WGS sequence"/>
</dbReference>
<dbReference type="AlphaFoldDB" id="A0A1V6NWC5"/>
<sequence length="199" mass="23087">MFGPFFSWWEEHLPRDNALSLVPSNIYIPTIDFLSFFLLLPSQTSGISKFESIGNHSIPFDSLSHETPHPHFQKVRYNPQPHRALPPLEDETDKEAVADQRPIPTPDNDQMELLTQLRFRATARAPAIRRAVRQTTLAMAQLDAMVERMDWRDEPNPGVVVMRQLEHILARLLYRLMAIREGEAHDMETEGDLWRQITH</sequence>